<feature type="compositionally biased region" description="Polar residues" evidence="1">
    <location>
        <begin position="61"/>
        <end position="78"/>
    </location>
</feature>
<evidence type="ECO:0000256" key="1">
    <source>
        <dbReference type="SAM" id="MobiDB-lite"/>
    </source>
</evidence>
<feature type="chain" id="PRO_5001872428" evidence="2">
    <location>
        <begin position="19"/>
        <end position="372"/>
    </location>
</feature>
<dbReference type="Proteomes" id="UP000028990">
    <property type="component" value="Unassembled WGS sequence"/>
</dbReference>
<sequence length="372" mass="39204">MLLCPLPGTCCLTALMQALQMGTQYTESLAELCTVSTVQAGPPHTMMELLEQDFPERKSRSTSSVFDSSPELISQANPQDELVLNQLEPPEPAEAEPHGARFPSTHWSTSSVLDSSLELISLLDSCHELLDQLEPPEAPEAEPQGKENSGPAPVHTEVPPGELMPAPPAAPSAALAPQQEPVPGSPAPPAAELELLVSPQLNGNHSADSLAELCSVSTVQAGPAHTVMEPLEQDFPDRNSRSSSSAVPDSSLEWNSQIDFIDELLLDQLEPTELPEAEPQDEEDGGMGLCICGPVVPALDHAEVPPADLVPPPPVAPSAALAPQQEPAPGSPAPPATQLELLDPQQGSSLELHLSVSEAELRGTKRQPVGPQ</sequence>
<dbReference type="EMBL" id="KN121611">
    <property type="protein sequence ID" value="KFO35935.1"/>
    <property type="molecule type" value="Genomic_DNA"/>
</dbReference>
<gene>
    <name evidence="3" type="ORF">H920_02657</name>
</gene>
<proteinExistence type="predicted"/>
<feature type="region of interest" description="Disordered" evidence="1">
    <location>
        <begin position="54"/>
        <end position="79"/>
    </location>
</feature>
<feature type="region of interest" description="Disordered" evidence="1">
    <location>
        <begin position="136"/>
        <end position="206"/>
    </location>
</feature>
<feature type="region of interest" description="Disordered" evidence="1">
    <location>
        <begin position="224"/>
        <end position="254"/>
    </location>
</feature>
<reference evidence="3 4" key="1">
    <citation type="submission" date="2013-11" db="EMBL/GenBank/DDBJ databases">
        <title>The Damaraland mole rat (Fukomys damarensis) genome and evolution of African mole rats.</title>
        <authorList>
            <person name="Gladyshev V.N."/>
            <person name="Fang X."/>
        </authorList>
    </citation>
    <scope>NUCLEOTIDE SEQUENCE [LARGE SCALE GENOMIC DNA]</scope>
    <source>
        <tissue evidence="3">Liver</tissue>
    </source>
</reference>
<evidence type="ECO:0000313" key="4">
    <source>
        <dbReference type="Proteomes" id="UP000028990"/>
    </source>
</evidence>
<organism evidence="3 4">
    <name type="scientific">Fukomys damarensis</name>
    <name type="common">Damaraland mole rat</name>
    <name type="synonym">Cryptomys damarensis</name>
    <dbReference type="NCBI Taxonomy" id="885580"/>
    <lineage>
        <taxon>Eukaryota</taxon>
        <taxon>Metazoa</taxon>
        <taxon>Chordata</taxon>
        <taxon>Craniata</taxon>
        <taxon>Vertebrata</taxon>
        <taxon>Euteleostomi</taxon>
        <taxon>Mammalia</taxon>
        <taxon>Eutheria</taxon>
        <taxon>Euarchontoglires</taxon>
        <taxon>Glires</taxon>
        <taxon>Rodentia</taxon>
        <taxon>Hystricomorpha</taxon>
        <taxon>Bathyergidae</taxon>
        <taxon>Fukomys</taxon>
    </lineage>
</organism>
<keyword evidence="4" id="KW-1185">Reference proteome</keyword>
<accession>A0A091E041</accession>
<evidence type="ECO:0000313" key="3">
    <source>
        <dbReference type="EMBL" id="KFO35935.1"/>
    </source>
</evidence>
<feature type="region of interest" description="Disordered" evidence="1">
    <location>
        <begin position="303"/>
        <end position="348"/>
    </location>
</feature>
<keyword evidence="2" id="KW-0732">Signal</keyword>
<feature type="compositionally biased region" description="Acidic residues" evidence="1">
    <location>
        <begin position="273"/>
        <end position="285"/>
    </location>
</feature>
<dbReference type="AlphaFoldDB" id="A0A091E041"/>
<feature type="signal peptide" evidence="2">
    <location>
        <begin position="1"/>
        <end position="18"/>
    </location>
</feature>
<evidence type="ECO:0000256" key="2">
    <source>
        <dbReference type="SAM" id="SignalP"/>
    </source>
</evidence>
<feature type="compositionally biased region" description="Low complexity" evidence="1">
    <location>
        <begin position="241"/>
        <end position="251"/>
    </location>
</feature>
<protein>
    <submittedName>
        <fullName evidence="3">Uncharacterized protein</fullName>
    </submittedName>
</protein>
<name>A0A091E041_FUKDA</name>
<feature type="region of interest" description="Disordered" evidence="1">
    <location>
        <begin position="268"/>
        <end position="289"/>
    </location>
</feature>